<keyword evidence="4" id="KW-1185">Reference proteome</keyword>
<dbReference type="EMBL" id="LGKN01000005">
    <property type="protein sequence ID" value="KPL87784.1"/>
    <property type="molecule type" value="Genomic_DNA"/>
</dbReference>
<dbReference type="InParanoid" id="A0A0N0RFA7"/>
<feature type="transmembrane region" description="Helical" evidence="1">
    <location>
        <begin position="7"/>
        <end position="27"/>
    </location>
</feature>
<accession>A0A0N0RFA7</accession>
<gene>
    <name evidence="2" type="ORF">ARMA_0459</name>
    <name evidence="3" type="ORF">SE16_09455</name>
</gene>
<evidence type="ECO:0000256" key="1">
    <source>
        <dbReference type="SAM" id="Phobius"/>
    </source>
</evidence>
<organism evidence="2 4">
    <name type="scientific">Ardenticatena maritima</name>
    <dbReference type="NCBI Taxonomy" id="872965"/>
    <lineage>
        <taxon>Bacteria</taxon>
        <taxon>Bacillati</taxon>
        <taxon>Chloroflexota</taxon>
        <taxon>Ardenticatenia</taxon>
        <taxon>Ardenticatenales</taxon>
        <taxon>Ardenticatenaceae</taxon>
        <taxon>Ardenticatena</taxon>
    </lineage>
</organism>
<reference evidence="4" key="3">
    <citation type="submission" date="2015-08" db="EMBL/GenBank/DDBJ databases">
        <title>Draft Genome Sequence of a Heterotrophic Facultative Anaerobic Bacterium Ardenticatena maritima Strain 110S.</title>
        <authorList>
            <person name="Kawaichi S."/>
            <person name="Yoshida T."/>
            <person name="Sako Y."/>
            <person name="Nakamura R."/>
        </authorList>
    </citation>
    <scope>NUCLEOTIDE SEQUENCE [LARGE SCALE GENOMIC DNA]</scope>
    <source>
        <strain evidence="4">110S</strain>
    </source>
</reference>
<feature type="transmembrane region" description="Helical" evidence="1">
    <location>
        <begin position="39"/>
        <end position="58"/>
    </location>
</feature>
<dbReference type="EMBL" id="BBZA01000028">
    <property type="protein sequence ID" value="GAP62034.1"/>
    <property type="molecule type" value="Genomic_DNA"/>
</dbReference>
<evidence type="ECO:0000313" key="5">
    <source>
        <dbReference type="Proteomes" id="UP000050502"/>
    </source>
</evidence>
<evidence type="ECO:0000313" key="3">
    <source>
        <dbReference type="EMBL" id="KPL87784.1"/>
    </source>
</evidence>
<dbReference type="Proteomes" id="UP000037784">
    <property type="component" value="Unassembled WGS sequence"/>
</dbReference>
<dbReference type="RefSeq" id="WP_054491964.1">
    <property type="nucleotide sequence ID" value="NZ_BBZA01000028.1"/>
</dbReference>
<sequence length="69" mass="7901">MNLKQVALQWLFVYVWMALAAVAVKVLTPFWNDASWSEVLVVLPLGGSIAWSLSQFLVRTIQARLNQRR</sequence>
<keyword evidence="1" id="KW-0812">Transmembrane</keyword>
<proteinExistence type="predicted"/>
<comment type="caution">
    <text evidence="2">The sequence shown here is derived from an EMBL/GenBank/DDBJ whole genome shotgun (WGS) entry which is preliminary data.</text>
</comment>
<reference evidence="2 4" key="1">
    <citation type="journal article" date="2015" name="Genome Announc.">
        <title>Draft Genome Sequence of a Heterotrophic Facultative Anaerobic Thermophilic Bacterium, Ardenticatena maritima Strain 110ST.</title>
        <authorList>
            <person name="Kawaichi S."/>
            <person name="Yoshida T."/>
            <person name="Sako Y."/>
            <person name="Nakamura R."/>
        </authorList>
    </citation>
    <scope>NUCLEOTIDE SEQUENCE [LARGE SCALE GENOMIC DNA]</scope>
    <source>
        <strain evidence="2 4">110S</strain>
    </source>
</reference>
<keyword evidence="1" id="KW-1133">Transmembrane helix</keyword>
<dbReference type="AlphaFoldDB" id="A0A0N0RFA7"/>
<name>A0A0N0RFA7_9CHLR</name>
<dbReference type="Proteomes" id="UP000050502">
    <property type="component" value="Unassembled WGS sequence"/>
</dbReference>
<reference evidence="3 5" key="2">
    <citation type="submission" date="2015-07" db="EMBL/GenBank/DDBJ databases">
        <title>Whole genome sequence of Ardenticatena maritima DSM 23922.</title>
        <authorList>
            <person name="Hemp J."/>
            <person name="Ward L.M."/>
            <person name="Pace L.A."/>
            <person name="Fischer W.W."/>
        </authorList>
    </citation>
    <scope>NUCLEOTIDE SEQUENCE [LARGE SCALE GENOMIC DNA]</scope>
    <source>
        <strain evidence="3 5">110S</strain>
    </source>
</reference>
<protein>
    <submittedName>
        <fullName evidence="2">Uncharacterized protein</fullName>
    </submittedName>
</protein>
<evidence type="ECO:0000313" key="2">
    <source>
        <dbReference type="EMBL" id="GAP62034.1"/>
    </source>
</evidence>
<keyword evidence="1" id="KW-0472">Membrane</keyword>
<evidence type="ECO:0000313" key="4">
    <source>
        <dbReference type="Proteomes" id="UP000037784"/>
    </source>
</evidence>